<evidence type="ECO:0000313" key="2">
    <source>
        <dbReference type="Proteomes" id="UP001152747"/>
    </source>
</evidence>
<dbReference type="Proteomes" id="UP001152747">
    <property type="component" value="Unassembled WGS sequence"/>
</dbReference>
<evidence type="ECO:0000313" key="1">
    <source>
        <dbReference type="EMBL" id="CAI5453501.1"/>
    </source>
</evidence>
<organism evidence="1 2">
    <name type="scientific">Caenorhabditis angaria</name>
    <dbReference type="NCBI Taxonomy" id="860376"/>
    <lineage>
        <taxon>Eukaryota</taxon>
        <taxon>Metazoa</taxon>
        <taxon>Ecdysozoa</taxon>
        <taxon>Nematoda</taxon>
        <taxon>Chromadorea</taxon>
        <taxon>Rhabditida</taxon>
        <taxon>Rhabditina</taxon>
        <taxon>Rhabditomorpha</taxon>
        <taxon>Rhabditoidea</taxon>
        <taxon>Rhabditidae</taxon>
        <taxon>Peloderinae</taxon>
        <taxon>Caenorhabditis</taxon>
    </lineage>
</organism>
<keyword evidence="2" id="KW-1185">Reference proteome</keyword>
<protein>
    <submittedName>
        <fullName evidence="1">Uncharacterized protein</fullName>
    </submittedName>
</protein>
<dbReference type="EMBL" id="CANHGI010000005">
    <property type="protein sequence ID" value="CAI5453501.1"/>
    <property type="molecule type" value="Genomic_DNA"/>
</dbReference>
<gene>
    <name evidence="1" type="ORF">CAMP_LOCUS16138</name>
</gene>
<reference evidence="1" key="1">
    <citation type="submission" date="2022-11" db="EMBL/GenBank/DDBJ databases">
        <authorList>
            <person name="Kikuchi T."/>
        </authorList>
    </citation>
    <scope>NUCLEOTIDE SEQUENCE</scope>
    <source>
        <strain evidence="1">PS1010</strain>
    </source>
</reference>
<name>A0A9P1IYN2_9PELO</name>
<proteinExistence type="predicted"/>
<comment type="caution">
    <text evidence="1">The sequence shown here is derived from an EMBL/GenBank/DDBJ whole genome shotgun (WGS) entry which is preliminary data.</text>
</comment>
<sequence length="67" mass="8200">MKYAVCFGYWSHLDSMAISNWAQVETENLWMNRKTPENQTERCNLIEFWWIIYRRVLSSRLINDDLI</sequence>
<dbReference type="AlphaFoldDB" id="A0A9P1IYN2"/>
<accession>A0A9P1IYN2</accession>